<gene>
    <name evidence="2" type="ORF">M5X04_08940</name>
</gene>
<keyword evidence="3" id="KW-1185">Reference proteome</keyword>
<dbReference type="InterPro" id="IPR006531">
    <property type="entry name" value="Gp5/Vgr_OB"/>
</dbReference>
<dbReference type="InterPro" id="IPR032721">
    <property type="entry name" value="Toxin-deaminase"/>
</dbReference>
<reference evidence="2 3" key="1">
    <citation type="submission" date="2022-05" db="EMBL/GenBank/DDBJ databases">
        <title>Genome Sequencing of Bee-Associated Microbes.</title>
        <authorList>
            <person name="Dunlap C."/>
        </authorList>
    </citation>
    <scope>NUCLEOTIDE SEQUENCE [LARGE SCALE GENOMIC DNA]</scope>
    <source>
        <strain evidence="2 3">NRRL NRS-750</strain>
    </source>
</reference>
<dbReference type="SUPFAM" id="SSF69255">
    <property type="entry name" value="gp5 N-terminal domain-like"/>
    <property type="match status" value="1"/>
</dbReference>
<dbReference type="Pfam" id="PF14424">
    <property type="entry name" value="Toxin-deaminase"/>
    <property type="match status" value="1"/>
</dbReference>
<name>A0ABT4E6V3_PAEAL</name>
<dbReference type="Pfam" id="PF04717">
    <property type="entry name" value="Phage_base_V"/>
    <property type="match status" value="1"/>
</dbReference>
<dbReference type="EMBL" id="JAMDLY010000009">
    <property type="protein sequence ID" value="MCY9529457.1"/>
    <property type="molecule type" value="Genomic_DNA"/>
</dbReference>
<sequence length="1074" mass="118511">MRALHGIAEKLQIVFPYDIQSIQELRVEKRVNDHARLFLTGLVSDEMKDRYIDMVNSTDPITVHEIDDSGEVSGILFDGVVSEISFCMARGVYYIEIEAISHSIRMDLKIRSRSFQHKDMTYDSLFNQVLSEYAGGDHIDNATGTARLEQFTVQYQETDWMFLKRLASRFGAVIVPEARANAPKVWIGLPEGKRWELANTSYSIRKSMVEGNIGNDYSDICYSVVTNRRFAIGDTVQFRERELAVTESITELKNGDVMTTYLLSPRLSVFQKELYNECLSGSALEGRVIDVQQDAIRVHLDIDRVQEKQEACWIQYASPYAAEGNSGFYCMPELGDTVQIYFPSNQEDEVIAIQSLQRGQGSPKKQTPGVKQWGTKYGKELRLGAADATLTAKDNSIFIKLDEEDGVRIQSEHGISLSSGTLELQAEQKLHINAQQGIYLQCKQSSMVLDGETDLSASALHLVGLVKSPVFVADLPPVPEPPLLSIEEYSAGSAGANTPSGKGELNSLLDGVQLALSVAGMIPVVGPLANAANNGISALRGDTQSAALSLTGSIPFLGKGGFNPYESGVNQITSDMLSKTNLYNIMSESLLMRGVNGDAAAMNEWKQRIAALPAIEEELTPFEKSKRARAEIKPTNEFVKFLKENIADPFADNIDYVRYETWGGRLVDRFGYSAASMIGPPVVDQPTTGNEIVDKIADFTGGAAGLVVNPGGVGTSTQNLFTTTNKMATSLAATKGGQIVQNTMSKSLEKVMNPNAAQRITQYTFNGAVTGSLHGTSISLIQNKSSGKELLEAALWGGAFGGAFGAIGGMLSPVLGKVFTAARQYTSKLKPNQIIANLKQSMKQKVVTGNPLAANPIRKGLETRGYKPKPGERTTTKEQYKAQEQKKREALRDKEAINNYQRLKEKVDVARGSLPSKYQKEDLTGFKLGNTGYAEVNIYKYYKGELKAFSKYGNLNKTGEVTSVPGWVSLKKLKDRRYYKDVLKVDSDNRIDLVKGYLRDKDTEYKIVEEISGYLKDDYNAKGVIHLYTERNVCLSCDNVMKSFSKDYKNITLFIYDSLGKIYKLRNGVVTIID</sequence>
<dbReference type="Gene3D" id="3.55.50.10">
    <property type="entry name" value="Baseplate protein-like domains"/>
    <property type="match status" value="1"/>
</dbReference>
<proteinExistence type="predicted"/>
<dbReference type="InterPro" id="IPR037026">
    <property type="entry name" value="Vgr_OB-fold_dom_sf"/>
</dbReference>
<dbReference type="CDD" id="cd20745">
    <property type="entry name" value="FIX_RhsA_AHH_HNH-like"/>
    <property type="match status" value="1"/>
</dbReference>
<dbReference type="Gene3D" id="2.40.50.230">
    <property type="entry name" value="Gp5 N-terminal domain"/>
    <property type="match status" value="1"/>
</dbReference>
<evidence type="ECO:0000259" key="1">
    <source>
        <dbReference type="Pfam" id="PF04717"/>
    </source>
</evidence>
<dbReference type="SUPFAM" id="SSF69279">
    <property type="entry name" value="Phage tail proteins"/>
    <property type="match status" value="1"/>
</dbReference>
<comment type="caution">
    <text evidence="2">The sequence shown here is derived from an EMBL/GenBank/DDBJ whole genome shotgun (WGS) entry which is preliminary data.</text>
</comment>
<protein>
    <submittedName>
        <fullName evidence="2">Contractile injection system protein, VgrG/Pvc8 family</fullName>
    </submittedName>
</protein>
<accession>A0ABT4E6V3</accession>
<dbReference type="Proteomes" id="UP001527090">
    <property type="component" value="Unassembled WGS sequence"/>
</dbReference>
<dbReference type="Pfam" id="PF05954">
    <property type="entry name" value="Phage_GPD"/>
    <property type="match status" value="1"/>
</dbReference>
<organism evidence="2 3">
    <name type="scientific">Paenibacillus alvei</name>
    <name type="common">Bacillus alvei</name>
    <dbReference type="NCBI Taxonomy" id="44250"/>
    <lineage>
        <taxon>Bacteria</taxon>
        <taxon>Bacillati</taxon>
        <taxon>Bacillota</taxon>
        <taxon>Bacilli</taxon>
        <taxon>Bacillales</taxon>
        <taxon>Paenibacillaceae</taxon>
        <taxon>Paenibacillus</taxon>
    </lineage>
</organism>
<evidence type="ECO:0000313" key="3">
    <source>
        <dbReference type="Proteomes" id="UP001527090"/>
    </source>
</evidence>
<dbReference type="RefSeq" id="WP_051614030.1">
    <property type="nucleotide sequence ID" value="NZ_JAMDLY010000009.1"/>
</dbReference>
<feature type="domain" description="Gp5/Type VI secretion system Vgr protein OB-fold" evidence="1">
    <location>
        <begin position="285"/>
        <end position="348"/>
    </location>
</feature>
<evidence type="ECO:0000313" key="2">
    <source>
        <dbReference type="EMBL" id="MCY9529457.1"/>
    </source>
</evidence>